<feature type="compositionally biased region" description="Basic and acidic residues" evidence="1">
    <location>
        <begin position="60"/>
        <end position="77"/>
    </location>
</feature>
<feature type="compositionally biased region" description="Basic and acidic residues" evidence="1">
    <location>
        <begin position="1"/>
        <end position="51"/>
    </location>
</feature>
<dbReference type="EMBL" id="JANPWB010000002">
    <property type="protein sequence ID" value="KAJ1208201.1"/>
    <property type="molecule type" value="Genomic_DNA"/>
</dbReference>
<protein>
    <submittedName>
        <fullName evidence="2">Uncharacterized protein</fullName>
    </submittedName>
</protein>
<comment type="caution">
    <text evidence="2">The sequence shown here is derived from an EMBL/GenBank/DDBJ whole genome shotgun (WGS) entry which is preliminary data.</text>
</comment>
<sequence>MARQIEKSEEEKAYWKREKEGDTQEEKAYWKREKEGDTQEEKALWRREKGTRYTGGESLLEERKGRDTQEERARGRV</sequence>
<dbReference type="AlphaFoldDB" id="A0AAV7W6L5"/>
<evidence type="ECO:0000256" key="1">
    <source>
        <dbReference type="SAM" id="MobiDB-lite"/>
    </source>
</evidence>
<dbReference type="Proteomes" id="UP001066276">
    <property type="component" value="Chromosome 1_2"/>
</dbReference>
<name>A0AAV7W6L5_PLEWA</name>
<keyword evidence="3" id="KW-1185">Reference proteome</keyword>
<evidence type="ECO:0000313" key="2">
    <source>
        <dbReference type="EMBL" id="KAJ1208201.1"/>
    </source>
</evidence>
<accession>A0AAV7W6L5</accession>
<evidence type="ECO:0000313" key="3">
    <source>
        <dbReference type="Proteomes" id="UP001066276"/>
    </source>
</evidence>
<feature type="region of interest" description="Disordered" evidence="1">
    <location>
        <begin position="1"/>
        <end position="77"/>
    </location>
</feature>
<organism evidence="2 3">
    <name type="scientific">Pleurodeles waltl</name>
    <name type="common">Iberian ribbed newt</name>
    <dbReference type="NCBI Taxonomy" id="8319"/>
    <lineage>
        <taxon>Eukaryota</taxon>
        <taxon>Metazoa</taxon>
        <taxon>Chordata</taxon>
        <taxon>Craniata</taxon>
        <taxon>Vertebrata</taxon>
        <taxon>Euteleostomi</taxon>
        <taxon>Amphibia</taxon>
        <taxon>Batrachia</taxon>
        <taxon>Caudata</taxon>
        <taxon>Salamandroidea</taxon>
        <taxon>Salamandridae</taxon>
        <taxon>Pleurodelinae</taxon>
        <taxon>Pleurodeles</taxon>
    </lineage>
</organism>
<proteinExistence type="predicted"/>
<reference evidence="2" key="1">
    <citation type="journal article" date="2022" name="bioRxiv">
        <title>Sequencing and chromosome-scale assembly of the giantPleurodeles waltlgenome.</title>
        <authorList>
            <person name="Brown T."/>
            <person name="Elewa A."/>
            <person name="Iarovenko S."/>
            <person name="Subramanian E."/>
            <person name="Araus A.J."/>
            <person name="Petzold A."/>
            <person name="Susuki M."/>
            <person name="Suzuki K.-i.T."/>
            <person name="Hayashi T."/>
            <person name="Toyoda A."/>
            <person name="Oliveira C."/>
            <person name="Osipova E."/>
            <person name="Leigh N.D."/>
            <person name="Simon A."/>
            <person name="Yun M.H."/>
        </authorList>
    </citation>
    <scope>NUCLEOTIDE SEQUENCE</scope>
    <source>
        <strain evidence="2">20211129_DDA</strain>
        <tissue evidence="2">Liver</tissue>
    </source>
</reference>
<gene>
    <name evidence="2" type="ORF">NDU88_003587</name>
</gene>